<feature type="signal peptide" evidence="2">
    <location>
        <begin position="1"/>
        <end position="25"/>
    </location>
</feature>
<feature type="chain" id="PRO_5012580577" description="TIGR04219 family outer membrane beta-barrel protein" evidence="2">
    <location>
        <begin position="26"/>
        <end position="264"/>
    </location>
</feature>
<evidence type="ECO:0000313" key="4">
    <source>
        <dbReference type="Proteomes" id="UP000217289"/>
    </source>
</evidence>
<keyword evidence="2" id="KW-0732">Signal</keyword>
<dbReference type="EMBL" id="CP022163">
    <property type="protein sequence ID" value="ATB30056.1"/>
    <property type="molecule type" value="Genomic_DNA"/>
</dbReference>
<evidence type="ECO:0000256" key="2">
    <source>
        <dbReference type="SAM" id="SignalP"/>
    </source>
</evidence>
<evidence type="ECO:0008006" key="5">
    <source>
        <dbReference type="Google" id="ProtNLM"/>
    </source>
</evidence>
<feature type="region of interest" description="Disordered" evidence="1">
    <location>
        <begin position="29"/>
        <end position="60"/>
    </location>
</feature>
<organism evidence="3 4">
    <name type="scientific">Melittangium boletus DSM 14713</name>
    <dbReference type="NCBI Taxonomy" id="1294270"/>
    <lineage>
        <taxon>Bacteria</taxon>
        <taxon>Pseudomonadati</taxon>
        <taxon>Myxococcota</taxon>
        <taxon>Myxococcia</taxon>
        <taxon>Myxococcales</taxon>
        <taxon>Cystobacterineae</taxon>
        <taxon>Archangiaceae</taxon>
        <taxon>Melittangium</taxon>
    </lineage>
</organism>
<protein>
    <recommendedName>
        <fullName evidence="5">TIGR04219 family outer membrane beta-barrel protein</fullName>
    </recommendedName>
</protein>
<evidence type="ECO:0000256" key="1">
    <source>
        <dbReference type="SAM" id="MobiDB-lite"/>
    </source>
</evidence>
<reference evidence="3 4" key="1">
    <citation type="submission" date="2017-06" db="EMBL/GenBank/DDBJ databases">
        <authorList>
            <person name="Kim H.J."/>
            <person name="Triplett B.A."/>
        </authorList>
    </citation>
    <scope>NUCLEOTIDE SEQUENCE [LARGE SCALE GENOMIC DNA]</scope>
    <source>
        <strain evidence="3 4">DSM 14713</strain>
    </source>
</reference>
<dbReference type="AlphaFoldDB" id="A0A250IGJ6"/>
<name>A0A250IGJ6_9BACT</name>
<keyword evidence="4" id="KW-1185">Reference proteome</keyword>
<evidence type="ECO:0000313" key="3">
    <source>
        <dbReference type="EMBL" id="ATB30056.1"/>
    </source>
</evidence>
<dbReference type="KEGG" id="mbd:MEBOL_003511"/>
<sequence length="264" mass="27833">MPHAPRTWCAAMAAGCLLAAPSAEARFGKAGSRAHGASAVGKTRSEGKPPRRGPQRPTLAPSTAIWVSAGVSTVAYRPYSPPSERFFEDPPEAQKQVRLGVEAQGVKQGGALGLHFALEEERWGVSTRWTSLSLRAEDGLGGRDTLHLGGANVTFAAAVSHKGRLRFEGGVAVARAPGATFLGPSLAMTFERCLLGELDLEGGVQWVPVPHLQLDAQLGLALHLGPLALRAGWRGLLLNDRGLVDKVVHRDVLAGPFAGLGLHF</sequence>
<gene>
    <name evidence="3" type="ORF">MEBOL_003511</name>
</gene>
<dbReference type="Proteomes" id="UP000217289">
    <property type="component" value="Chromosome"/>
</dbReference>
<accession>A0A250IGJ6</accession>
<proteinExistence type="predicted"/>